<dbReference type="EMBL" id="BLLF01000651">
    <property type="protein sequence ID" value="GFH13785.1"/>
    <property type="molecule type" value="Genomic_DNA"/>
</dbReference>
<evidence type="ECO:0000259" key="1">
    <source>
        <dbReference type="Pfam" id="PF25097"/>
    </source>
</evidence>
<gene>
    <name evidence="2" type="ORF">HaLaN_09731</name>
</gene>
<sequence length="148" mass="15589">DLRLTAAWAAIDDERKFAVQPVEALLRARLLALPEVDSSLARALLVGRSQAALELVLHLTKACVLRDHTLGYQELMNCIEALFKVSVAARSTSLAVVPPTAATTAALAAAESHMGLVEQARKLGAASITSNRPAAVIPGKATGRGRGW</sequence>
<name>A0A699YX34_HAELA</name>
<organism evidence="2 3">
    <name type="scientific">Haematococcus lacustris</name>
    <name type="common">Green alga</name>
    <name type="synonym">Haematococcus pluvialis</name>
    <dbReference type="NCBI Taxonomy" id="44745"/>
    <lineage>
        <taxon>Eukaryota</taxon>
        <taxon>Viridiplantae</taxon>
        <taxon>Chlorophyta</taxon>
        <taxon>core chlorophytes</taxon>
        <taxon>Chlorophyceae</taxon>
        <taxon>CS clade</taxon>
        <taxon>Chlamydomonadales</taxon>
        <taxon>Haematococcaceae</taxon>
        <taxon>Haematococcus</taxon>
    </lineage>
</organism>
<feature type="domain" description="CCR4-NOT transcription complex subunit 1-like NOT1 connector" evidence="1">
    <location>
        <begin position="4"/>
        <end position="90"/>
    </location>
</feature>
<dbReference type="InterPro" id="IPR055454">
    <property type="entry name" value="CNOT1-like_NOT1_connector"/>
</dbReference>
<dbReference type="Proteomes" id="UP000485058">
    <property type="component" value="Unassembled WGS sequence"/>
</dbReference>
<protein>
    <submittedName>
        <fullName evidence="2">CCR4-Not complex component, Not1-domain-containing protein</fullName>
    </submittedName>
</protein>
<evidence type="ECO:0000313" key="3">
    <source>
        <dbReference type="Proteomes" id="UP000485058"/>
    </source>
</evidence>
<accession>A0A699YX34</accession>
<dbReference type="AlphaFoldDB" id="A0A699YX34"/>
<dbReference type="Pfam" id="PF25097">
    <property type="entry name" value="ARM_Cnot1"/>
    <property type="match status" value="1"/>
</dbReference>
<evidence type="ECO:0000313" key="2">
    <source>
        <dbReference type="EMBL" id="GFH13785.1"/>
    </source>
</evidence>
<proteinExistence type="predicted"/>
<keyword evidence="3" id="KW-1185">Reference proteome</keyword>
<reference evidence="2 3" key="1">
    <citation type="submission" date="2020-02" db="EMBL/GenBank/DDBJ databases">
        <title>Draft genome sequence of Haematococcus lacustris strain NIES-144.</title>
        <authorList>
            <person name="Morimoto D."/>
            <person name="Nakagawa S."/>
            <person name="Yoshida T."/>
            <person name="Sawayama S."/>
        </authorList>
    </citation>
    <scope>NUCLEOTIDE SEQUENCE [LARGE SCALE GENOMIC DNA]</scope>
    <source>
        <strain evidence="2 3">NIES-144</strain>
    </source>
</reference>
<feature type="non-terminal residue" evidence="2">
    <location>
        <position position="148"/>
    </location>
</feature>
<feature type="non-terminal residue" evidence="2">
    <location>
        <position position="1"/>
    </location>
</feature>
<comment type="caution">
    <text evidence="2">The sequence shown here is derived from an EMBL/GenBank/DDBJ whole genome shotgun (WGS) entry which is preliminary data.</text>
</comment>